<accession>A0ABT8F3Q6</accession>
<dbReference type="PANTHER" id="PTHR34983:SF1">
    <property type="entry name" value="ARABINOGALACTAN ENDO-BETA-1,4-GALACTANASE A"/>
    <property type="match status" value="1"/>
</dbReference>
<keyword evidence="8" id="KW-1185">Reference proteome</keyword>
<dbReference type="EC" id="3.2.1.89" evidence="3 6"/>
<comment type="similarity">
    <text evidence="2 6">Belongs to the glycosyl hydrolase 53 family.</text>
</comment>
<dbReference type="SUPFAM" id="SSF51445">
    <property type="entry name" value="(Trans)glycosidases"/>
    <property type="match status" value="1"/>
</dbReference>
<evidence type="ECO:0000313" key="8">
    <source>
        <dbReference type="Proteomes" id="UP001168552"/>
    </source>
</evidence>
<dbReference type="InterPro" id="IPR011683">
    <property type="entry name" value="Glyco_hydro_53"/>
</dbReference>
<dbReference type="Pfam" id="PF07745">
    <property type="entry name" value="Glyco_hydro_53"/>
    <property type="match status" value="1"/>
</dbReference>
<organism evidence="7 8">
    <name type="scientific">Shiella aurantiaca</name>
    <dbReference type="NCBI Taxonomy" id="3058365"/>
    <lineage>
        <taxon>Bacteria</taxon>
        <taxon>Pseudomonadati</taxon>
        <taxon>Bacteroidota</taxon>
        <taxon>Cytophagia</taxon>
        <taxon>Cytophagales</taxon>
        <taxon>Shiellaceae</taxon>
        <taxon>Shiella</taxon>
    </lineage>
</organism>
<reference evidence="7" key="1">
    <citation type="submission" date="2023-06" db="EMBL/GenBank/DDBJ databases">
        <title>Cytophagales bacterium Strain LB-30, isolated from soil.</title>
        <authorList>
            <person name="Liu B."/>
        </authorList>
    </citation>
    <scope>NUCLEOTIDE SEQUENCE</scope>
    <source>
        <strain evidence="7">LB-30</strain>
    </source>
</reference>
<dbReference type="RefSeq" id="WP_320004000.1">
    <property type="nucleotide sequence ID" value="NZ_JAUHJS010000003.1"/>
</dbReference>
<gene>
    <name evidence="7" type="ORF">QWY31_05945</name>
</gene>
<comment type="caution">
    <text evidence="7">The sequence shown here is derived from an EMBL/GenBank/DDBJ whole genome shotgun (WGS) entry which is preliminary data.</text>
</comment>
<name>A0ABT8F3Q6_9BACT</name>
<dbReference type="InterPro" id="IPR017853">
    <property type="entry name" value="GH"/>
</dbReference>
<protein>
    <recommendedName>
        <fullName evidence="3 6">Arabinogalactan endo-beta-1,4-galactanase</fullName>
        <ecNumber evidence="3 6">3.2.1.89</ecNumber>
    </recommendedName>
</protein>
<dbReference type="Gene3D" id="3.20.20.80">
    <property type="entry name" value="Glycosidases"/>
    <property type="match status" value="1"/>
</dbReference>
<keyword evidence="4 6" id="KW-0378">Hydrolase</keyword>
<comment type="catalytic activity">
    <reaction evidence="1 6">
        <text>The enzyme specifically hydrolyzes (1-&gt;4)-beta-D-galactosidic linkages in type I arabinogalactans.</text>
        <dbReference type="EC" id="3.2.1.89"/>
    </reaction>
</comment>
<dbReference type="EMBL" id="JAUHJS010000003">
    <property type="protein sequence ID" value="MDN4165035.1"/>
    <property type="molecule type" value="Genomic_DNA"/>
</dbReference>
<sequence length="157" mass="18301">MENEYKKVYFRYVLKRGSLHFNQFTSVDYDIIGLSYYPIWHGKSLTELKIKVQEISTLYNKSILIAETAYPFTLDWNDWTNNIVGQDSQLILPDYPATKDGQKKFIHDLKSIMQETENGIGFCYWGAELIAWKGNQSTTASPWENQALPVLSEFRNE</sequence>
<evidence type="ECO:0000313" key="7">
    <source>
        <dbReference type="EMBL" id="MDN4165035.1"/>
    </source>
</evidence>
<dbReference type="PANTHER" id="PTHR34983">
    <property type="entry name" value="ARABINOGALACTAN ENDO-BETA-1,4-GALACTANASE A"/>
    <property type="match status" value="1"/>
</dbReference>
<evidence type="ECO:0000256" key="6">
    <source>
        <dbReference type="RuleBase" id="RU361192"/>
    </source>
</evidence>
<proteinExistence type="inferred from homology"/>
<evidence type="ECO:0000256" key="5">
    <source>
        <dbReference type="ARBA" id="ARBA00023295"/>
    </source>
</evidence>
<evidence type="ECO:0000256" key="3">
    <source>
        <dbReference type="ARBA" id="ARBA00012556"/>
    </source>
</evidence>
<dbReference type="Proteomes" id="UP001168552">
    <property type="component" value="Unassembled WGS sequence"/>
</dbReference>
<evidence type="ECO:0000256" key="4">
    <source>
        <dbReference type="ARBA" id="ARBA00022801"/>
    </source>
</evidence>
<evidence type="ECO:0000256" key="1">
    <source>
        <dbReference type="ARBA" id="ARBA00001695"/>
    </source>
</evidence>
<evidence type="ECO:0000256" key="2">
    <source>
        <dbReference type="ARBA" id="ARBA00010687"/>
    </source>
</evidence>
<keyword evidence="5 6" id="KW-0326">Glycosidase</keyword>
<dbReference type="GO" id="GO:0016787">
    <property type="term" value="F:hydrolase activity"/>
    <property type="evidence" value="ECO:0007669"/>
    <property type="project" value="UniProtKB-KW"/>
</dbReference>